<evidence type="ECO:0000313" key="3">
    <source>
        <dbReference type="Proteomes" id="UP000479190"/>
    </source>
</evidence>
<feature type="region of interest" description="Disordered" evidence="1">
    <location>
        <begin position="795"/>
        <end position="837"/>
    </location>
</feature>
<feature type="compositionally biased region" description="Acidic residues" evidence="1">
    <location>
        <begin position="705"/>
        <end position="715"/>
    </location>
</feature>
<feature type="compositionally biased region" description="Basic and acidic residues" evidence="1">
    <location>
        <begin position="328"/>
        <end position="342"/>
    </location>
</feature>
<sequence length="837" mass="95642">CICGPRFCRTLASEEYKERTKRTNARSERAQARAQERTPRERRKRKRKREKLNGKVLGRRRPMNPVWFLMCIRYIYTHIHILQQQQPLLAKLLLLVFLVQLLMLLDRDRTLGQGLAGVESSPRRRADKQDPESANLLFHDGCVLCSSSTHSLNLVSRDTLLSCSRSSRARATNQPSALVHKYHAPELTFIALSVRRVFSFHLKRQTLGPRREAIAKLVFVWTVERQREKADARNSTERCCKEERKRETTSSGVSCCAQPSRQLFLSESLCSPVPRAAVVRSTGWLYSLHTHTQLTKREKGFAPRRARIQSGTLRSSYAFQSPSTHSSRLRERTARGERHDTRSQLSEDDDDEEEEKEEKRKKMRSEEKKKKKRERDREAKFECVQRTRRNSTLFYDKDPALCVRDSRERIIVTRSILKSSEADDDSRVCAICVLQEEEEEGEGEESAKLARRRDSREAPRRERAIPIVALLTLNFGHTRDAKTPEDLRATARGIIIVAAAQHCTGKCIKVEPQAYTVRWVLKSRKSWSCCCAARSKGKHYAASLEEAQQYHPLLRGSLFLFLETKQHIGHCTTPPQLQHRLSNEDQKFRHYSQRSTRSTSARVETIFSIILDTMAVRLLRTYSTGSSSSSLDSCSTCSTCSSSSSSASSTSSSEASFNSQSTIVNDPADIRRADLNVYHQKMRKISIYQMSEEIDKKTSMAGENERDEDEDVVDDADGSLRSFDFSIQRGYIYFLRIKKSGLQTAAHSFIRDEVARRAIGLVATSRSDSRPGSSSSRLDREQSRRFAELRSSLRFSSPSCPRRNDDSVSRTEPRRGLPLFPGPATCIQPSADQHKFQ</sequence>
<feature type="region of interest" description="Disordered" evidence="1">
    <location>
        <begin position="312"/>
        <end position="380"/>
    </location>
</feature>
<dbReference type="EMBL" id="CADCXV010000645">
    <property type="protein sequence ID" value="CAB0031396.1"/>
    <property type="molecule type" value="Genomic_DNA"/>
</dbReference>
<feature type="region of interest" description="Disordered" evidence="1">
    <location>
        <begin position="696"/>
        <end position="715"/>
    </location>
</feature>
<evidence type="ECO:0000313" key="2">
    <source>
        <dbReference type="EMBL" id="CAB0031396.1"/>
    </source>
</evidence>
<protein>
    <submittedName>
        <fullName evidence="2">Uncharacterized protein</fullName>
    </submittedName>
</protein>
<organism evidence="2 3">
    <name type="scientific">Trichogramma brassicae</name>
    <dbReference type="NCBI Taxonomy" id="86971"/>
    <lineage>
        <taxon>Eukaryota</taxon>
        <taxon>Metazoa</taxon>
        <taxon>Ecdysozoa</taxon>
        <taxon>Arthropoda</taxon>
        <taxon>Hexapoda</taxon>
        <taxon>Insecta</taxon>
        <taxon>Pterygota</taxon>
        <taxon>Neoptera</taxon>
        <taxon>Endopterygota</taxon>
        <taxon>Hymenoptera</taxon>
        <taxon>Apocrita</taxon>
        <taxon>Proctotrupomorpha</taxon>
        <taxon>Chalcidoidea</taxon>
        <taxon>Trichogrammatidae</taxon>
        <taxon>Trichogramma</taxon>
    </lineage>
</organism>
<dbReference type="Proteomes" id="UP000479190">
    <property type="component" value="Unassembled WGS sequence"/>
</dbReference>
<accession>A0A6H5I021</accession>
<feature type="compositionally biased region" description="Basic and acidic residues" evidence="1">
    <location>
        <begin position="357"/>
        <end position="368"/>
    </location>
</feature>
<name>A0A6H5I021_9HYME</name>
<evidence type="ECO:0000256" key="1">
    <source>
        <dbReference type="SAM" id="MobiDB-lite"/>
    </source>
</evidence>
<proteinExistence type="predicted"/>
<feature type="compositionally biased region" description="Polar residues" evidence="1">
    <location>
        <begin position="312"/>
        <end position="326"/>
    </location>
</feature>
<feature type="compositionally biased region" description="Basic residues" evidence="1">
    <location>
        <begin position="40"/>
        <end position="50"/>
    </location>
</feature>
<feature type="region of interest" description="Disordered" evidence="1">
    <location>
        <begin position="18"/>
        <end position="54"/>
    </location>
</feature>
<keyword evidence="3" id="KW-1185">Reference proteome</keyword>
<feature type="compositionally biased region" description="Acidic residues" evidence="1">
    <location>
        <begin position="346"/>
        <end position="356"/>
    </location>
</feature>
<feature type="compositionally biased region" description="Basic and acidic residues" evidence="1">
    <location>
        <begin position="25"/>
        <end position="39"/>
    </location>
</feature>
<feature type="compositionally biased region" description="Basic and acidic residues" evidence="1">
    <location>
        <begin position="802"/>
        <end position="815"/>
    </location>
</feature>
<gene>
    <name evidence="2" type="ORF">TBRA_LOCUS3365</name>
</gene>
<feature type="non-terminal residue" evidence="2">
    <location>
        <position position="1"/>
    </location>
</feature>
<reference evidence="2 3" key="1">
    <citation type="submission" date="2020-02" db="EMBL/GenBank/DDBJ databases">
        <authorList>
            <person name="Ferguson B K."/>
        </authorList>
    </citation>
    <scope>NUCLEOTIDE SEQUENCE [LARGE SCALE GENOMIC DNA]</scope>
</reference>
<dbReference type="AlphaFoldDB" id="A0A6H5I021"/>